<keyword evidence="4" id="KW-0949">S-adenosyl-L-methionine</keyword>
<accession>A0A3B4EWC7</accession>
<comment type="similarity">
    <text evidence="7">Belongs to the class I-like SAM-binding methyltransferase superfamily. Cation-dependent O-methyltransferase family.</text>
</comment>
<keyword evidence="5" id="KW-0531">Neurotransmitter degradation</keyword>
<dbReference type="GO" id="GO:0042424">
    <property type="term" value="P:catecholamine catabolic process"/>
    <property type="evidence" value="ECO:0007669"/>
    <property type="project" value="TreeGrafter"/>
</dbReference>
<dbReference type="GO" id="GO:0032502">
    <property type="term" value="P:developmental process"/>
    <property type="evidence" value="ECO:0007669"/>
    <property type="project" value="TreeGrafter"/>
</dbReference>
<dbReference type="InterPro" id="IPR029063">
    <property type="entry name" value="SAM-dependent_MTases_sf"/>
</dbReference>
<dbReference type="GeneTree" id="ENSGT00940000155317"/>
<proteinExistence type="inferred from homology"/>
<organism evidence="8">
    <name type="scientific">Pundamilia nyererei</name>
    <dbReference type="NCBI Taxonomy" id="303518"/>
    <lineage>
        <taxon>Eukaryota</taxon>
        <taxon>Metazoa</taxon>
        <taxon>Chordata</taxon>
        <taxon>Craniata</taxon>
        <taxon>Vertebrata</taxon>
        <taxon>Euteleostomi</taxon>
        <taxon>Actinopterygii</taxon>
        <taxon>Neopterygii</taxon>
        <taxon>Teleostei</taxon>
        <taxon>Neoteleostei</taxon>
        <taxon>Acanthomorphata</taxon>
        <taxon>Ovalentaria</taxon>
        <taxon>Cichlomorphae</taxon>
        <taxon>Cichliformes</taxon>
        <taxon>Cichlidae</taxon>
        <taxon>African cichlids</taxon>
        <taxon>Pseudocrenilabrinae</taxon>
        <taxon>Haplochromini</taxon>
        <taxon>Pundamilia</taxon>
    </lineage>
</organism>
<dbReference type="GO" id="GO:0032259">
    <property type="term" value="P:methylation"/>
    <property type="evidence" value="ECO:0007669"/>
    <property type="project" value="UniProtKB-KW"/>
</dbReference>
<keyword evidence="6" id="KW-0128">Catecholamine metabolism</keyword>
<dbReference type="EC" id="2.1.1.6" evidence="1"/>
<evidence type="ECO:0000256" key="5">
    <source>
        <dbReference type="ARBA" id="ARBA00022867"/>
    </source>
</evidence>
<dbReference type="PANTHER" id="PTHR43836">
    <property type="entry name" value="CATECHOL O-METHYLTRANSFERASE 1-RELATED"/>
    <property type="match status" value="1"/>
</dbReference>
<dbReference type="SUPFAM" id="SSF53335">
    <property type="entry name" value="S-adenosyl-L-methionine-dependent methyltransferases"/>
    <property type="match status" value="1"/>
</dbReference>
<dbReference type="Ensembl" id="ENSPNYT00000001663.1">
    <property type="protein sequence ID" value="ENSPNYP00000001629.1"/>
    <property type="gene ID" value="ENSPNYG00000001281.1"/>
</dbReference>
<evidence type="ECO:0000256" key="6">
    <source>
        <dbReference type="ARBA" id="ARBA00022939"/>
    </source>
</evidence>
<evidence type="ECO:0000256" key="4">
    <source>
        <dbReference type="ARBA" id="ARBA00022691"/>
    </source>
</evidence>
<evidence type="ECO:0000256" key="7">
    <source>
        <dbReference type="ARBA" id="ARBA00023453"/>
    </source>
</evidence>
<keyword evidence="2" id="KW-0489">Methyltransferase</keyword>
<dbReference type="PROSITE" id="PS51682">
    <property type="entry name" value="SAM_OMT_I"/>
    <property type="match status" value="1"/>
</dbReference>
<evidence type="ECO:0000256" key="1">
    <source>
        <dbReference type="ARBA" id="ARBA00012880"/>
    </source>
</evidence>
<reference evidence="8" key="1">
    <citation type="submission" date="2023-09" db="UniProtKB">
        <authorList>
            <consortium name="Ensembl"/>
        </authorList>
    </citation>
    <scope>IDENTIFICATION</scope>
</reference>
<dbReference type="Gene3D" id="3.40.50.150">
    <property type="entry name" value="Vaccinia Virus protein VP39"/>
    <property type="match status" value="1"/>
</dbReference>
<dbReference type="InterPro" id="IPR002935">
    <property type="entry name" value="SAM_O-MeTrfase"/>
</dbReference>
<dbReference type="STRING" id="303518.ENSPNYP00000001629"/>
<dbReference type="Pfam" id="PF01596">
    <property type="entry name" value="Methyltransf_3"/>
    <property type="match status" value="1"/>
</dbReference>
<dbReference type="PANTHER" id="PTHR43836:SF3">
    <property type="entry name" value="CATECHOL O-METHYLTRANSFERASE"/>
    <property type="match status" value="1"/>
</dbReference>
<protein>
    <recommendedName>
        <fullName evidence="1">catechol O-methyltransferase</fullName>
        <ecNumber evidence="1">2.1.1.6</ecNumber>
    </recommendedName>
</protein>
<keyword evidence="3" id="KW-0808">Transferase</keyword>
<evidence type="ECO:0000256" key="3">
    <source>
        <dbReference type="ARBA" id="ARBA00022679"/>
    </source>
</evidence>
<evidence type="ECO:0000313" key="8">
    <source>
        <dbReference type="Ensembl" id="ENSPNYP00000001629.1"/>
    </source>
</evidence>
<dbReference type="GO" id="GO:0016206">
    <property type="term" value="F:catechol O-methyltransferase activity"/>
    <property type="evidence" value="ECO:0007669"/>
    <property type="project" value="UniProtKB-EC"/>
</dbReference>
<dbReference type="AlphaFoldDB" id="A0A3B4EWC7"/>
<name>A0A3B4EWC7_9CICH</name>
<sequence>MWLIALLVPLLPTIFMVSSLYCGIVSILCHQALAWALRLVGGEACVKSTHVFVFSNCTHGKGDSVLETFDLYAETHQSLCIGPQIGEILDDVVKSVRPLWVLELRMHCGYSSGRLLRLLPHGGRLITVVLDPVTADLGEEIILVAGFNSRFLPSSAEAIPTLNSFSDGINLVLMDHDSQQYLLDLLALEREELLCPSGCTVLLNRGIKEPMISEESWITPEEESIPTASKQRKVMIAFADLDFKEKHRFSGNSDSLQINKCFFIFTIVHYLSV</sequence>
<dbReference type="GO" id="GO:0042417">
    <property type="term" value="P:dopamine metabolic process"/>
    <property type="evidence" value="ECO:0007669"/>
    <property type="project" value="TreeGrafter"/>
</dbReference>
<evidence type="ECO:0000256" key="2">
    <source>
        <dbReference type="ARBA" id="ARBA00022603"/>
    </source>
</evidence>